<dbReference type="InterPro" id="IPR036770">
    <property type="entry name" value="Ankyrin_rpt-contain_sf"/>
</dbReference>
<evidence type="ECO:0000256" key="3">
    <source>
        <dbReference type="PROSITE-ProRule" id="PRU00023"/>
    </source>
</evidence>
<accession>A0A067MT51</accession>
<sequence>ECLVRLGVKTSPFGQTASVINASASSIEVDEFLIRNGADANVRFRGPTPLHQLLDRSLIDPDCDCVAKLRCLLNAGADVNATCEGGWTPLAVYLRSIAVPDVLVVQTLLDAGADLNCDEYLHLLLSQGCSSPEVARLLTRQGVDVNKVSNNLGWTSLHCLCYSNVPDHHAFAQGLDILLDSGANVNAKDECFGRTPLHNACAHDSPRDGLFTHMINLLLTAGAEVDAVDNKGSTPLHLAISCQYDPNTAAIVDLLVTAGANVDATDGNGSTPLHLAALHGNIPAVERLIAAGASVKLSDLRGGGLLHYAACSPRPFLVSCPGTHFLANLDVNACDRMGLSPLHWAARSRLHNPANVEAIFNAGANINARDHRGRTPLHHAARLGTPQIAKRLVSAGANANVLDQEGNTPLILAVRAGSYEGAIQLLEAGVSAPEVAFEVSTASSLWRTESEPV</sequence>
<feature type="repeat" description="ANK" evidence="3">
    <location>
        <begin position="337"/>
        <end position="371"/>
    </location>
</feature>
<dbReference type="InParanoid" id="A0A067MT51"/>
<dbReference type="PRINTS" id="PR01415">
    <property type="entry name" value="ANKYRIN"/>
</dbReference>
<dbReference type="Pfam" id="PF12796">
    <property type="entry name" value="Ank_2"/>
    <property type="match status" value="2"/>
</dbReference>
<dbReference type="Pfam" id="PF00023">
    <property type="entry name" value="Ank"/>
    <property type="match status" value="1"/>
</dbReference>
<dbReference type="SMART" id="SM00248">
    <property type="entry name" value="ANK"/>
    <property type="match status" value="10"/>
</dbReference>
<evidence type="ECO:0000313" key="4">
    <source>
        <dbReference type="EMBL" id="KDQ17860.1"/>
    </source>
</evidence>
<feature type="repeat" description="ANK" evidence="3">
    <location>
        <begin position="372"/>
        <end position="404"/>
    </location>
</feature>
<keyword evidence="2 3" id="KW-0040">ANK repeat</keyword>
<keyword evidence="1" id="KW-0677">Repeat</keyword>
<dbReference type="InterPro" id="IPR002110">
    <property type="entry name" value="Ankyrin_rpt"/>
</dbReference>
<dbReference type="PROSITE" id="PS50297">
    <property type="entry name" value="ANK_REP_REGION"/>
    <property type="match status" value="5"/>
</dbReference>
<proteinExistence type="predicted"/>
<dbReference type="PANTHER" id="PTHR24123:SF33">
    <property type="entry name" value="PROTEIN HOS4"/>
    <property type="match status" value="1"/>
</dbReference>
<evidence type="ECO:0000313" key="5">
    <source>
        <dbReference type="Proteomes" id="UP000027195"/>
    </source>
</evidence>
<dbReference type="SUPFAM" id="SSF48403">
    <property type="entry name" value="Ankyrin repeat"/>
    <property type="match status" value="1"/>
</dbReference>
<dbReference type="OrthoDB" id="194358at2759"/>
<dbReference type="Proteomes" id="UP000027195">
    <property type="component" value="Unassembled WGS sequence"/>
</dbReference>
<name>A0A067MT51_BOTB1</name>
<gene>
    <name evidence="4" type="ORF">BOTBODRAFT_643852</name>
</gene>
<feature type="repeat" description="ANK" evidence="3">
    <location>
        <begin position="231"/>
        <end position="267"/>
    </location>
</feature>
<organism evidence="4 5">
    <name type="scientific">Botryobasidium botryosum (strain FD-172 SS1)</name>
    <dbReference type="NCBI Taxonomy" id="930990"/>
    <lineage>
        <taxon>Eukaryota</taxon>
        <taxon>Fungi</taxon>
        <taxon>Dikarya</taxon>
        <taxon>Basidiomycota</taxon>
        <taxon>Agaricomycotina</taxon>
        <taxon>Agaricomycetes</taxon>
        <taxon>Cantharellales</taxon>
        <taxon>Botryobasidiaceae</taxon>
        <taxon>Botryobasidium</taxon>
    </lineage>
</organism>
<dbReference type="EMBL" id="KL198022">
    <property type="protein sequence ID" value="KDQ17860.1"/>
    <property type="molecule type" value="Genomic_DNA"/>
</dbReference>
<keyword evidence="5" id="KW-1185">Reference proteome</keyword>
<dbReference type="InterPro" id="IPR051165">
    <property type="entry name" value="Multifunctional_ANK_Repeat"/>
</dbReference>
<dbReference type="PROSITE" id="PS50088">
    <property type="entry name" value="ANK_REPEAT"/>
    <property type="match status" value="5"/>
</dbReference>
<feature type="repeat" description="ANK" evidence="3">
    <location>
        <begin position="268"/>
        <end position="300"/>
    </location>
</feature>
<reference evidence="5" key="1">
    <citation type="journal article" date="2014" name="Proc. Natl. Acad. Sci. U.S.A.">
        <title>Extensive sampling of basidiomycete genomes demonstrates inadequacy of the white-rot/brown-rot paradigm for wood decay fungi.</title>
        <authorList>
            <person name="Riley R."/>
            <person name="Salamov A.A."/>
            <person name="Brown D.W."/>
            <person name="Nagy L.G."/>
            <person name="Floudas D."/>
            <person name="Held B.W."/>
            <person name="Levasseur A."/>
            <person name="Lombard V."/>
            <person name="Morin E."/>
            <person name="Otillar R."/>
            <person name="Lindquist E.A."/>
            <person name="Sun H."/>
            <person name="LaButti K.M."/>
            <person name="Schmutz J."/>
            <person name="Jabbour D."/>
            <person name="Luo H."/>
            <person name="Baker S.E."/>
            <person name="Pisabarro A.G."/>
            <person name="Walton J.D."/>
            <person name="Blanchette R.A."/>
            <person name="Henrissat B."/>
            <person name="Martin F."/>
            <person name="Cullen D."/>
            <person name="Hibbett D.S."/>
            <person name="Grigoriev I.V."/>
        </authorList>
    </citation>
    <scope>NUCLEOTIDE SEQUENCE [LARGE SCALE GENOMIC DNA]</scope>
    <source>
        <strain evidence="5">FD-172 SS1</strain>
    </source>
</reference>
<evidence type="ECO:0000256" key="1">
    <source>
        <dbReference type="ARBA" id="ARBA00022737"/>
    </source>
</evidence>
<dbReference type="AlphaFoldDB" id="A0A067MT51"/>
<dbReference type="PANTHER" id="PTHR24123">
    <property type="entry name" value="ANKYRIN REPEAT-CONTAINING"/>
    <property type="match status" value="1"/>
</dbReference>
<dbReference type="STRING" id="930990.A0A067MT51"/>
<feature type="non-terminal residue" evidence="4">
    <location>
        <position position="1"/>
    </location>
</feature>
<protein>
    <submittedName>
        <fullName evidence="4">Uncharacterized protein</fullName>
    </submittedName>
</protein>
<dbReference type="Gene3D" id="1.25.40.20">
    <property type="entry name" value="Ankyrin repeat-containing domain"/>
    <property type="match status" value="4"/>
</dbReference>
<dbReference type="HOGENOM" id="CLU_714873_0_0_1"/>
<evidence type="ECO:0000256" key="2">
    <source>
        <dbReference type="ARBA" id="ARBA00023043"/>
    </source>
</evidence>
<feature type="repeat" description="ANK" evidence="3">
    <location>
        <begin position="192"/>
        <end position="230"/>
    </location>
</feature>